<dbReference type="SUPFAM" id="SSF103473">
    <property type="entry name" value="MFS general substrate transporter"/>
    <property type="match status" value="1"/>
</dbReference>
<dbReference type="EMBL" id="BAAAGX010000046">
    <property type="protein sequence ID" value="GAA0283174.1"/>
    <property type="molecule type" value="Genomic_DNA"/>
</dbReference>
<accession>A0ABP3EY95</accession>
<dbReference type="PANTHER" id="PTHR23513:SF6">
    <property type="entry name" value="MAJOR FACILITATOR SUPERFAMILY ASSOCIATED DOMAIN-CONTAINING PROTEIN"/>
    <property type="match status" value="1"/>
</dbReference>
<proteinExistence type="predicted"/>
<feature type="transmembrane region" description="Helical" evidence="7">
    <location>
        <begin position="100"/>
        <end position="125"/>
    </location>
</feature>
<dbReference type="Gene3D" id="1.20.1250.20">
    <property type="entry name" value="MFS general substrate transporter like domains"/>
    <property type="match status" value="1"/>
</dbReference>
<evidence type="ECO:0000256" key="5">
    <source>
        <dbReference type="ARBA" id="ARBA00023136"/>
    </source>
</evidence>
<comment type="subcellular location">
    <subcellularLocation>
        <location evidence="1">Cell membrane</location>
        <topology evidence="1">Multi-pass membrane protein</topology>
    </subcellularLocation>
</comment>
<dbReference type="CDD" id="cd06173">
    <property type="entry name" value="MFS_MefA_like"/>
    <property type="match status" value="1"/>
</dbReference>
<evidence type="ECO:0000259" key="8">
    <source>
        <dbReference type="PROSITE" id="PS50850"/>
    </source>
</evidence>
<feature type="transmembrane region" description="Helical" evidence="7">
    <location>
        <begin position="49"/>
        <end position="68"/>
    </location>
</feature>
<feature type="transmembrane region" description="Helical" evidence="7">
    <location>
        <begin position="169"/>
        <end position="189"/>
    </location>
</feature>
<feature type="region of interest" description="Disordered" evidence="6">
    <location>
        <begin position="416"/>
        <end position="453"/>
    </location>
</feature>
<dbReference type="InterPro" id="IPR011701">
    <property type="entry name" value="MFS"/>
</dbReference>
<dbReference type="InterPro" id="IPR036259">
    <property type="entry name" value="MFS_trans_sf"/>
</dbReference>
<reference evidence="10" key="1">
    <citation type="journal article" date="2019" name="Int. J. Syst. Evol. Microbiol.">
        <title>The Global Catalogue of Microorganisms (GCM) 10K type strain sequencing project: providing services to taxonomists for standard genome sequencing and annotation.</title>
        <authorList>
            <consortium name="The Broad Institute Genomics Platform"/>
            <consortium name="The Broad Institute Genome Sequencing Center for Infectious Disease"/>
            <person name="Wu L."/>
            <person name="Ma J."/>
        </authorList>
    </citation>
    <scope>NUCLEOTIDE SEQUENCE [LARGE SCALE GENOMIC DNA]</scope>
    <source>
        <strain evidence="10">JCM 10425</strain>
    </source>
</reference>
<feature type="transmembrane region" description="Helical" evidence="7">
    <location>
        <begin position="280"/>
        <end position="299"/>
    </location>
</feature>
<evidence type="ECO:0000256" key="2">
    <source>
        <dbReference type="ARBA" id="ARBA00022475"/>
    </source>
</evidence>
<dbReference type="RefSeq" id="WP_344654542.1">
    <property type="nucleotide sequence ID" value="NZ_BAAAGX010000046.1"/>
</dbReference>
<evidence type="ECO:0000313" key="9">
    <source>
        <dbReference type="EMBL" id="GAA0283174.1"/>
    </source>
</evidence>
<evidence type="ECO:0000256" key="4">
    <source>
        <dbReference type="ARBA" id="ARBA00022989"/>
    </source>
</evidence>
<dbReference type="Proteomes" id="UP001500967">
    <property type="component" value="Unassembled WGS sequence"/>
</dbReference>
<protein>
    <submittedName>
        <fullName evidence="9">MFS transporter</fullName>
    </submittedName>
</protein>
<feature type="transmembrane region" description="Helical" evidence="7">
    <location>
        <begin position="305"/>
        <end position="327"/>
    </location>
</feature>
<feature type="domain" description="Major facilitator superfamily (MFS) profile" evidence="8">
    <location>
        <begin position="1"/>
        <end position="196"/>
    </location>
</feature>
<evidence type="ECO:0000256" key="3">
    <source>
        <dbReference type="ARBA" id="ARBA00022692"/>
    </source>
</evidence>
<feature type="transmembrane region" description="Helical" evidence="7">
    <location>
        <begin position="75"/>
        <end position="94"/>
    </location>
</feature>
<feature type="transmembrane region" description="Helical" evidence="7">
    <location>
        <begin position="339"/>
        <end position="363"/>
    </location>
</feature>
<sequence>MRLAALLRRSDFRLLFAGQALSMFGDSAMLLVLAIWVKELTGSNGMAGLTLVFVALPSLVGPLGGWLIDRVRRRPFLVVTNLCSALSVLPLLAVRSAAHVWLIYAVATLYGMLLVLHVAALNALLKTMLPESALGSANAVLQTVKEALRLIAPLTGAALYAVVGGGGVAVLDGVTFVGAAIVLSALAVAEPEPVARRQSMREELVVGLRFLWNSGPLLHVTIALGMALLVVGIAESVVFAIVESLGRPPEFVGVVVAIQGVGAVVGGFAATWLIRGAAEVRTVVLGLAVFSVGAVMMVAPWLPLLAAGVVLAGFGLPLVLVGFVTSLQRSASGPLMGRVTTAAYLVIGIPQTVSVALGALLVAIIDYRYLLGVMAGGTALAAGYLLVAGRGPASDPDGAARTVAGAVSASRAMGWALPPAPAPADDPPATGKASGDSAAELGPDVGDARVRQR</sequence>
<feature type="transmembrane region" description="Helical" evidence="7">
    <location>
        <begin position="12"/>
        <end position="37"/>
    </location>
</feature>
<dbReference type="Pfam" id="PF07690">
    <property type="entry name" value="MFS_1"/>
    <property type="match status" value="1"/>
</dbReference>
<keyword evidence="4 7" id="KW-1133">Transmembrane helix</keyword>
<feature type="transmembrane region" description="Helical" evidence="7">
    <location>
        <begin position="251"/>
        <end position="273"/>
    </location>
</feature>
<feature type="transmembrane region" description="Helical" evidence="7">
    <location>
        <begin position="210"/>
        <end position="231"/>
    </location>
</feature>
<evidence type="ECO:0000256" key="1">
    <source>
        <dbReference type="ARBA" id="ARBA00004651"/>
    </source>
</evidence>
<keyword evidence="10" id="KW-1185">Reference proteome</keyword>
<evidence type="ECO:0000256" key="6">
    <source>
        <dbReference type="SAM" id="MobiDB-lite"/>
    </source>
</evidence>
<organism evidence="9 10">
    <name type="scientific">Cryptosporangium japonicum</name>
    <dbReference type="NCBI Taxonomy" id="80872"/>
    <lineage>
        <taxon>Bacteria</taxon>
        <taxon>Bacillati</taxon>
        <taxon>Actinomycetota</taxon>
        <taxon>Actinomycetes</taxon>
        <taxon>Cryptosporangiales</taxon>
        <taxon>Cryptosporangiaceae</taxon>
        <taxon>Cryptosporangium</taxon>
    </lineage>
</organism>
<keyword evidence="5 7" id="KW-0472">Membrane</keyword>
<dbReference type="PROSITE" id="PS50850">
    <property type="entry name" value="MFS"/>
    <property type="match status" value="1"/>
</dbReference>
<gene>
    <name evidence="9" type="ORF">GCM10009539_84000</name>
</gene>
<feature type="transmembrane region" description="Helical" evidence="7">
    <location>
        <begin position="369"/>
        <end position="387"/>
    </location>
</feature>
<keyword evidence="2" id="KW-1003">Cell membrane</keyword>
<dbReference type="PANTHER" id="PTHR23513">
    <property type="entry name" value="INTEGRAL MEMBRANE EFFLUX PROTEIN-RELATED"/>
    <property type="match status" value="1"/>
</dbReference>
<dbReference type="InterPro" id="IPR020846">
    <property type="entry name" value="MFS_dom"/>
</dbReference>
<name>A0ABP3EY95_9ACTN</name>
<evidence type="ECO:0000256" key="7">
    <source>
        <dbReference type="SAM" id="Phobius"/>
    </source>
</evidence>
<comment type="caution">
    <text evidence="9">The sequence shown here is derived from an EMBL/GenBank/DDBJ whole genome shotgun (WGS) entry which is preliminary data.</text>
</comment>
<keyword evidence="3 7" id="KW-0812">Transmembrane</keyword>
<evidence type="ECO:0000313" key="10">
    <source>
        <dbReference type="Proteomes" id="UP001500967"/>
    </source>
</evidence>